<proteinExistence type="predicted"/>
<accession>A0A2V1E2L0</accession>
<dbReference type="OrthoDB" id="4323953at2759"/>
<evidence type="ECO:0000313" key="1">
    <source>
        <dbReference type="EMBL" id="PVI03665.1"/>
    </source>
</evidence>
<gene>
    <name evidence="1" type="ORF">DM02DRAFT_625714</name>
</gene>
<reference evidence="1 2" key="1">
    <citation type="journal article" date="2018" name="Sci. Rep.">
        <title>Comparative genomics provides insights into the lifestyle and reveals functional heterogeneity of dark septate endophytic fungi.</title>
        <authorList>
            <person name="Knapp D.G."/>
            <person name="Nemeth J.B."/>
            <person name="Barry K."/>
            <person name="Hainaut M."/>
            <person name="Henrissat B."/>
            <person name="Johnson J."/>
            <person name="Kuo A."/>
            <person name="Lim J.H.P."/>
            <person name="Lipzen A."/>
            <person name="Nolan M."/>
            <person name="Ohm R.A."/>
            <person name="Tamas L."/>
            <person name="Grigoriev I.V."/>
            <person name="Spatafora J.W."/>
            <person name="Nagy L.G."/>
            <person name="Kovacs G.M."/>
        </authorList>
    </citation>
    <scope>NUCLEOTIDE SEQUENCE [LARGE SCALE GENOMIC DNA]</scope>
    <source>
        <strain evidence="1 2">DSE2036</strain>
    </source>
</reference>
<dbReference type="EMBL" id="KZ805329">
    <property type="protein sequence ID" value="PVI03665.1"/>
    <property type="molecule type" value="Genomic_DNA"/>
</dbReference>
<protein>
    <submittedName>
        <fullName evidence="1">Uncharacterized protein</fullName>
    </submittedName>
</protein>
<dbReference type="Proteomes" id="UP000244855">
    <property type="component" value="Unassembled WGS sequence"/>
</dbReference>
<sequence>MVLTLPLSVIARDASEAANPEGRDAVVGLGKPRSFVQDSDQDPTAPYLSFALKAPPNLSLSGKYRVEITIHHHFNEKANPGNKPITFTQTYLSQFLLGRYILLRQRPQGPEWSREECACTLINVPDEIFVGQNSRFISLALGECHTTTSRIWPDTEFVENLELGADYSYQYIGNEIAWWNWGRKENHGSTRIWISETSHNSRPRIVLPASNPVNFTIIEWWNRVAATIPRN</sequence>
<keyword evidence="2" id="KW-1185">Reference proteome</keyword>
<name>A0A2V1E2L0_9PLEO</name>
<evidence type="ECO:0000313" key="2">
    <source>
        <dbReference type="Proteomes" id="UP000244855"/>
    </source>
</evidence>
<dbReference type="AlphaFoldDB" id="A0A2V1E2L0"/>
<organism evidence="1 2">
    <name type="scientific">Periconia macrospinosa</name>
    <dbReference type="NCBI Taxonomy" id="97972"/>
    <lineage>
        <taxon>Eukaryota</taxon>
        <taxon>Fungi</taxon>
        <taxon>Dikarya</taxon>
        <taxon>Ascomycota</taxon>
        <taxon>Pezizomycotina</taxon>
        <taxon>Dothideomycetes</taxon>
        <taxon>Pleosporomycetidae</taxon>
        <taxon>Pleosporales</taxon>
        <taxon>Massarineae</taxon>
        <taxon>Periconiaceae</taxon>
        <taxon>Periconia</taxon>
    </lineage>
</organism>
<dbReference type="STRING" id="97972.A0A2V1E2L0"/>